<dbReference type="EMBL" id="UINC01023372">
    <property type="protein sequence ID" value="SVA94893.1"/>
    <property type="molecule type" value="Genomic_DNA"/>
</dbReference>
<evidence type="ECO:0000313" key="1">
    <source>
        <dbReference type="EMBL" id="SVA94893.1"/>
    </source>
</evidence>
<dbReference type="AlphaFoldDB" id="A0A382A1R2"/>
<dbReference type="InterPro" id="IPR008969">
    <property type="entry name" value="CarboxyPept-like_regulatory"/>
</dbReference>
<accession>A0A382A1R2</accession>
<organism evidence="1">
    <name type="scientific">marine metagenome</name>
    <dbReference type="NCBI Taxonomy" id="408172"/>
    <lineage>
        <taxon>unclassified sequences</taxon>
        <taxon>metagenomes</taxon>
        <taxon>ecological metagenomes</taxon>
    </lineage>
</organism>
<evidence type="ECO:0008006" key="2">
    <source>
        <dbReference type="Google" id="ProtNLM"/>
    </source>
</evidence>
<feature type="non-terminal residue" evidence="1">
    <location>
        <position position="145"/>
    </location>
</feature>
<proteinExistence type="predicted"/>
<dbReference type="Pfam" id="PF13620">
    <property type="entry name" value="CarboxypepD_reg"/>
    <property type="match status" value="1"/>
</dbReference>
<reference evidence="1" key="1">
    <citation type="submission" date="2018-05" db="EMBL/GenBank/DDBJ databases">
        <authorList>
            <person name="Lanie J.A."/>
            <person name="Ng W.-L."/>
            <person name="Kazmierczak K.M."/>
            <person name="Andrzejewski T.M."/>
            <person name="Davidsen T.M."/>
            <person name="Wayne K.J."/>
            <person name="Tettelin H."/>
            <person name="Glass J.I."/>
            <person name="Rusch D."/>
            <person name="Podicherti R."/>
            <person name="Tsui H.-C.T."/>
            <person name="Winkler M.E."/>
        </authorList>
    </citation>
    <scope>NUCLEOTIDE SEQUENCE</scope>
</reference>
<sequence length="145" mass="15593">MTSRVATAVLALSVSVICADAKTISGKVTGKGGKGMGGVFVSAHDTEHRKSTGVFTARDGSFVIDGLRDLGHKVRARLLGQNDVWLDDIAPGSPELTIAMTPATGWKLEKQRTADSAFAMLKFEDTRDKLNFKMFCSYCHQIGTV</sequence>
<protein>
    <recommendedName>
        <fullName evidence="2">Carboxypeptidase regulatory-like domain-containing protein</fullName>
    </recommendedName>
</protein>
<dbReference type="SUPFAM" id="SSF49464">
    <property type="entry name" value="Carboxypeptidase regulatory domain-like"/>
    <property type="match status" value="1"/>
</dbReference>
<name>A0A382A1R2_9ZZZZ</name>
<gene>
    <name evidence="1" type="ORF">METZ01_LOCUS147747</name>
</gene>